<dbReference type="Pfam" id="PF00570">
    <property type="entry name" value="HRDC"/>
    <property type="match status" value="1"/>
</dbReference>
<dbReference type="SMART" id="SM00341">
    <property type="entry name" value="HRDC"/>
    <property type="match status" value="1"/>
</dbReference>
<dbReference type="SMART" id="SM00956">
    <property type="entry name" value="RQC"/>
    <property type="match status" value="1"/>
</dbReference>
<dbReference type="SUPFAM" id="SSF52540">
    <property type="entry name" value="P-loop containing nucleoside triphosphate hydrolases"/>
    <property type="match status" value="1"/>
</dbReference>
<evidence type="ECO:0000256" key="14">
    <source>
        <dbReference type="ARBA" id="ARBA00023235"/>
    </source>
</evidence>
<proteinExistence type="inferred from homology"/>
<keyword evidence="11" id="KW-0238">DNA-binding</keyword>
<dbReference type="EMBL" id="BSFL01000001">
    <property type="protein sequence ID" value="GLK78542.1"/>
    <property type="molecule type" value="Genomic_DNA"/>
</dbReference>
<accession>A0A9W6JJU8</accession>
<comment type="cofactor">
    <cofactor evidence="1">
        <name>Mg(2+)</name>
        <dbReference type="ChEBI" id="CHEBI:18420"/>
    </cofactor>
</comment>
<dbReference type="InterPro" id="IPR001650">
    <property type="entry name" value="Helicase_C-like"/>
</dbReference>
<dbReference type="Gene3D" id="3.40.50.300">
    <property type="entry name" value="P-loop containing nucleotide triphosphate hydrolases"/>
    <property type="match status" value="2"/>
</dbReference>
<dbReference type="GO" id="GO:0005737">
    <property type="term" value="C:cytoplasm"/>
    <property type="evidence" value="ECO:0007669"/>
    <property type="project" value="TreeGrafter"/>
</dbReference>
<feature type="domain" description="HRDC" evidence="17">
    <location>
        <begin position="538"/>
        <end position="611"/>
    </location>
</feature>
<keyword evidence="10" id="KW-0067">ATP-binding</keyword>
<keyword evidence="5" id="KW-0547">Nucleotide-binding</keyword>
<evidence type="ECO:0000256" key="5">
    <source>
        <dbReference type="ARBA" id="ARBA00022741"/>
    </source>
</evidence>
<dbReference type="GO" id="GO:0016787">
    <property type="term" value="F:hydrolase activity"/>
    <property type="evidence" value="ECO:0007669"/>
    <property type="project" value="UniProtKB-KW"/>
</dbReference>
<evidence type="ECO:0000313" key="21">
    <source>
        <dbReference type="Proteomes" id="UP001143309"/>
    </source>
</evidence>
<dbReference type="Gene3D" id="1.10.150.80">
    <property type="entry name" value="HRDC domain"/>
    <property type="match status" value="1"/>
</dbReference>
<dbReference type="SMART" id="SM00487">
    <property type="entry name" value="DEXDc"/>
    <property type="match status" value="1"/>
</dbReference>
<protein>
    <recommendedName>
        <fullName evidence="16">DNA helicase RecQ</fullName>
        <ecNumber evidence="16">5.6.2.4</ecNumber>
    </recommendedName>
</protein>
<dbReference type="InterPro" id="IPR002121">
    <property type="entry name" value="HRDC_dom"/>
</dbReference>
<dbReference type="GO" id="GO:0030894">
    <property type="term" value="C:replisome"/>
    <property type="evidence" value="ECO:0007669"/>
    <property type="project" value="TreeGrafter"/>
</dbReference>
<gene>
    <name evidence="20" type="ORF">GCM10008174_02830</name>
</gene>
<dbReference type="GO" id="GO:0006310">
    <property type="term" value="P:DNA recombination"/>
    <property type="evidence" value="ECO:0007669"/>
    <property type="project" value="UniProtKB-UniRule"/>
</dbReference>
<dbReference type="FunFam" id="3.40.50.300:FF:001389">
    <property type="entry name" value="ATP-dependent DNA helicase RecQ"/>
    <property type="match status" value="1"/>
</dbReference>
<keyword evidence="6" id="KW-0227">DNA damage</keyword>
<dbReference type="InterPro" id="IPR011545">
    <property type="entry name" value="DEAD/DEAH_box_helicase_dom"/>
</dbReference>
<dbReference type="GO" id="GO:0009432">
    <property type="term" value="P:SOS response"/>
    <property type="evidence" value="ECO:0007669"/>
    <property type="project" value="UniProtKB-UniRule"/>
</dbReference>
<dbReference type="CDD" id="cd17920">
    <property type="entry name" value="DEXHc_RecQ"/>
    <property type="match status" value="1"/>
</dbReference>
<evidence type="ECO:0000256" key="6">
    <source>
        <dbReference type="ARBA" id="ARBA00022763"/>
    </source>
</evidence>
<evidence type="ECO:0000256" key="16">
    <source>
        <dbReference type="NCBIfam" id="TIGR01389"/>
    </source>
</evidence>
<evidence type="ECO:0000259" key="17">
    <source>
        <dbReference type="PROSITE" id="PS50967"/>
    </source>
</evidence>
<dbReference type="EC" id="5.6.2.4" evidence="16"/>
<dbReference type="Pfam" id="PF16124">
    <property type="entry name" value="RecQ_Zn_bind"/>
    <property type="match status" value="1"/>
</dbReference>
<dbReference type="InterPro" id="IPR027417">
    <property type="entry name" value="P-loop_NTPase"/>
</dbReference>
<dbReference type="PROSITE" id="PS50967">
    <property type="entry name" value="HRDC"/>
    <property type="match status" value="1"/>
</dbReference>
<evidence type="ECO:0000313" key="20">
    <source>
        <dbReference type="EMBL" id="GLK78542.1"/>
    </source>
</evidence>
<evidence type="ECO:0000256" key="7">
    <source>
        <dbReference type="ARBA" id="ARBA00022801"/>
    </source>
</evidence>
<dbReference type="NCBIfam" id="TIGR00614">
    <property type="entry name" value="recQ_fam"/>
    <property type="match status" value="1"/>
</dbReference>
<evidence type="ECO:0000256" key="10">
    <source>
        <dbReference type="ARBA" id="ARBA00022840"/>
    </source>
</evidence>
<evidence type="ECO:0000256" key="1">
    <source>
        <dbReference type="ARBA" id="ARBA00001946"/>
    </source>
</evidence>
<keyword evidence="7" id="KW-0378">Hydrolase</keyword>
<dbReference type="Pfam" id="PF00270">
    <property type="entry name" value="DEAD"/>
    <property type="match status" value="1"/>
</dbReference>
<evidence type="ECO:0000256" key="3">
    <source>
        <dbReference type="ARBA" id="ARBA00005446"/>
    </source>
</evidence>
<dbReference type="Gene3D" id="1.10.10.10">
    <property type="entry name" value="Winged helix-like DNA-binding domain superfamily/Winged helix DNA-binding domain"/>
    <property type="match status" value="1"/>
</dbReference>
<dbReference type="InterPro" id="IPR010997">
    <property type="entry name" value="HRDC-like_sf"/>
</dbReference>
<dbReference type="GO" id="GO:0003677">
    <property type="term" value="F:DNA binding"/>
    <property type="evidence" value="ECO:0007669"/>
    <property type="project" value="UniProtKB-KW"/>
</dbReference>
<evidence type="ECO:0000256" key="2">
    <source>
        <dbReference type="ARBA" id="ARBA00001947"/>
    </source>
</evidence>
<dbReference type="GO" id="GO:0006281">
    <property type="term" value="P:DNA repair"/>
    <property type="evidence" value="ECO:0007669"/>
    <property type="project" value="UniProtKB-KW"/>
</dbReference>
<evidence type="ECO:0000256" key="11">
    <source>
        <dbReference type="ARBA" id="ARBA00023125"/>
    </source>
</evidence>
<evidence type="ECO:0000259" key="18">
    <source>
        <dbReference type="PROSITE" id="PS51192"/>
    </source>
</evidence>
<dbReference type="Pfam" id="PF00271">
    <property type="entry name" value="Helicase_C"/>
    <property type="match status" value="1"/>
</dbReference>
<dbReference type="Pfam" id="PF09382">
    <property type="entry name" value="RQC"/>
    <property type="match status" value="1"/>
</dbReference>
<keyword evidence="4" id="KW-0479">Metal-binding</keyword>
<keyword evidence="8 20" id="KW-0347">Helicase</keyword>
<dbReference type="PANTHER" id="PTHR13710:SF105">
    <property type="entry name" value="ATP-DEPENDENT DNA HELICASE Q1"/>
    <property type="match status" value="1"/>
</dbReference>
<evidence type="ECO:0000256" key="8">
    <source>
        <dbReference type="ARBA" id="ARBA00022806"/>
    </source>
</evidence>
<dbReference type="AlphaFoldDB" id="A0A9W6JJU8"/>
<dbReference type="InterPro" id="IPR004589">
    <property type="entry name" value="DNA_helicase_ATP-dep_RecQ"/>
</dbReference>
<name>A0A9W6JJU8_9HYPH</name>
<dbReference type="NCBIfam" id="TIGR01389">
    <property type="entry name" value="recQ"/>
    <property type="match status" value="1"/>
</dbReference>
<evidence type="ECO:0000256" key="13">
    <source>
        <dbReference type="ARBA" id="ARBA00023204"/>
    </source>
</evidence>
<dbReference type="GO" id="GO:0006260">
    <property type="term" value="P:DNA replication"/>
    <property type="evidence" value="ECO:0007669"/>
    <property type="project" value="InterPro"/>
</dbReference>
<evidence type="ECO:0000259" key="19">
    <source>
        <dbReference type="PROSITE" id="PS51194"/>
    </source>
</evidence>
<keyword evidence="13" id="KW-0234">DNA repair</keyword>
<organism evidence="20 21">
    <name type="scientific">Methylopila turkensis</name>
    <dbReference type="NCBI Taxonomy" id="1437816"/>
    <lineage>
        <taxon>Bacteria</taxon>
        <taxon>Pseudomonadati</taxon>
        <taxon>Pseudomonadota</taxon>
        <taxon>Alphaproteobacteria</taxon>
        <taxon>Hyphomicrobiales</taxon>
        <taxon>Methylopilaceae</taxon>
        <taxon>Methylopila</taxon>
    </lineage>
</organism>
<dbReference type="InterPro" id="IPR006293">
    <property type="entry name" value="DNA_helicase_ATP-dep_RecQ_bac"/>
</dbReference>
<dbReference type="InterPro" id="IPR014001">
    <property type="entry name" value="Helicase_ATP-bd"/>
</dbReference>
<keyword evidence="14" id="KW-0413">Isomerase</keyword>
<reference evidence="20" key="2">
    <citation type="submission" date="2023-01" db="EMBL/GenBank/DDBJ databases">
        <authorList>
            <person name="Sun Q."/>
            <person name="Evtushenko L."/>
        </authorList>
    </citation>
    <scope>NUCLEOTIDE SEQUENCE</scope>
    <source>
        <strain evidence="20">VKM B-2748</strain>
    </source>
</reference>
<dbReference type="GO" id="GO:0046872">
    <property type="term" value="F:metal ion binding"/>
    <property type="evidence" value="ECO:0007669"/>
    <property type="project" value="UniProtKB-KW"/>
</dbReference>
<dbReference type="PROSITE" id="PS51194">
    <property type="entry name" value="HELICASE_CTER"/>
    <property type="match status" value="1"/>
</dbReference>
<evidence type="ECO:0000256" key="15">
    <source>
        <dbReference type="ARBA" id="ARBA00034617"/>
    </source>
</evidence>
<dbReference type="GO" id="GO:0005524">
    <property type="term" value="F:ATP binding"/>
    <property type="evidence" value="ECO:0007669"/>
    <property type="project" value="UniProtKB-KW"/>
</dbReference>
<feature type="domain" description="Helicase ATP-binding" evidence="18">
    <location>
        <begin position="41"/>
        <end position="209"/>
    </location>
</feature>
<dbReference type="RefSeq" id="WP_271199059.1">
    <property type="nucleotide sequence ID" value="NZ_BSFL01000001.1"/>
</dbReference>
<dbReference type="InterPro" id="IPR032284">
    <property type="entry name" value="RecQ_Zn-bd"/>
</dbReference>
<keyword evidence="12" id="KW-0233">DNA recombination</keyword>
<dbReference type="CDD" id="cd18794">
    <property type="entry name" value="SF2_C_RecQ"/>
    <property type="match status" value="1"/>
</dbReference>
<sequence length="611" mass="65596">MSDTIELRPPALPPALEAEKRRVLKTAFGFDEFRPGQERVIDALLAGRDVLAVMPTGAGKSLCYQVPALVKGGLAVVVSPLIALMDDQVAGLRLDGVCAEAIHSAKSRDENVASWRRVASGEAKIVYMAPERLMTDRMLGALGRLPVSLVAIDEAHCISQWGHSFRAEYLTLGRLREALPEARLVALTATADDGTRADILDKLFAGRAESFVAGFDRPNIAISVAEKRDVGTAIERYVTSRPGLSGVVYRLSRKKVEETAARLRDAGVNALAYHAGMEASERSAAQEAFLAEPGVVMVATVAFGMGIDKSDVRYVVHGDIPGSLEAYYQEIGRAGRDGAPAEALMFYGLEDVRTRRRFIDEQDSDDERKRVEARRLDALVGFCETTSCRRQTLLAYFGETTGPCGNCDTCLDPPDVIDGAREARLLLGLVAATGERFGAAHIVALAVGHLSETVTARGHDRLPGFGKGADRPAAEWRGVVRQLVALGALKVEAGAYGGLQLTPKGGRILDGAEGVMIAKPKEKKRERRRMTAESVGFDGVDGELLGRLKALRRELAIARAVPAYVIFADRTLVEMAAVKPRTPQALAKVKGVGAAKLDAFGDVFLKALNGG</sequence>
<dbReference type="PANTHER" id="PTHR13710">
    <property type="entry name" value="DNA HELICASE RECQ FAMILY MEMBER"/>
    <property type="match status" value="1"/>
</dbReference>
<comment type="similarity">
    <text evidence="3">Belongs to the helicase family. RecQ subfamily.</text>
</comment>
<feature type="domain" description="Helicase C-terminal" evidence="19">
    <location>
        <begin position="233"/>
        <end position="377"/>
    </location>
</feature>
<comment type="catalytic activity">
    <reaction evidence="15">
        <text>Couples ATP hydrolysis with the unwinding of duplex DNA by translocating in the 3'-5' direction.</text>
        <dbReference type="EC" id="5.6.2.4"/>
    </reaction>
</comment>
<reference evidence="20" key="1">
    <citation type="journal article" date="2014" name="Int. J. Syst. Evol. Microbiol.">
        <title>Complete genome sequence of Corynebacterium casei LMG S-19264T (=DSM 44701T), isolated from a smear-ripened cheese.</title>
        <authorList>
            <consortium name="US DOE Joint Genome Institute (JGI-PGF)"/>
            <person name="Walter F."/>
            <person name="Albersmeier A."/>
            <person name="Kalinowski J."/>
            <person name="Ruckert C."/>
        </authorList>
    </citation>
    <scope>NUCLEOTIDE SEQUENCE</scope>
    <source>
        <strain evidence="20">VKM B-2748</strain>
    </source>
</reference>
<dbReference type="PROSITE" id="PS51192">
    <property type="entry name" value="HELICASE_ATP_BIND_1"/>
    <property type="match status" value="1"/>
</dbReference>
<dbReference type="GO" id="GO:0043590">
    <property type="term" value="C:bacterial nucleoid"/>
    <property type="evidence" value="ECO:0007669"/>
    <property type="project" value="TreeGrafter"/>
</dbReference>
<dbReference type="InterPro" id="IPR018982">
    <property type="entry name" value="RQC_domain"/>
</dbReference>
<comment type="cofactor">
    <cofactor evidence="2">
        <name>Zn(2+)</name>
        <dbReference type="ChEBI" id="CHEBI:29105"/>
    </cofactor>
</comment>
<dbReference type="SUPFAM" id="SSF47819">
    <property type="entry name" value="HRDC-like"/>
    <property type="match status" value="1"/>
</dbReference>
<evidence type="ECO:0000256" key="4">
    <source>
        <dbReference type="ARBA" id="ARBA00022723"/>
    </source>
</evidence>
<dbReference type="GO" id="GO:0009378">
    <property type="term" value="F:four-way junction helicase activity"/>
    <property type="evidence" value="ECO:0007669"/>
    <property type="project" value="TreeGrafter"/>
</dbReference>
<dbReference type="InterPro" id="IPR036390">
    <property type="entry name" value="WH_DNA-bd_sf"/>
</dbReference>
<evidence type="ECO:0000256" key="9">
    <source>
        <dbReference type="ARBA" id="ARBA00022833"/>
    </source>
</evidence>
<dbReference type="InterPro" id="IPR036388">
    <property type="entry name" value="WH-like_DNA-bd_sf"/>
</dbReference>
<dbReference type="GO" id="GO:0043138">
    <property type="term" value="F:3'-5' DNA helicase activity"/>
    <property type="evidence" value="ECO:0007669"/>
    <property type="project" value="UniProtKB-EC"/>
</dbReference>
<dbReference type="Proteomes" id="UP001143309">
    <property type="component" value="Unassembled WGS sequence"/>
</dbReference>
<keyword evidence="21" id="KW-1185">Reference proteome</keyword>
<evidence type="ECO:0000256" key="12">
    <source>
        <dbReference type="ARBA" id="ARBA00023172"/>
    </source>
</evidence>
<dbReference type="InterPro" id="IPR044876">
    <property type="entry name" value="HRDC_dom_sf"/>
</dbReference>
<comment type="caution">
    <text evidence="20">The sequence shown here is derived from an EMBL/GenBank/DDBJ whole genome shotgun (WGS) entry which is preliminary data.</text>
</comment>
<dbReference type="SUPFAM" id="SSF46785">
    <property type="entry name" value="Winged helix' DNA-binding domain"/>
    <property type="match status" value="1"/>
</dbReference>
<keyword evidence="9" id="KW-0862">Zinc</keyword>
<dbReference type="SMART" id="SM00490">
    <property type="entry name" value="HELICc"/>
    <property type="match status" value="1"/>
</dbReference>